<dbReference type="AlphaFoldDB" id="A0A556RW09"/>
<dbReference type="EMBL" id="VMHM01000018">
    <property type="protein sequence ID" value="TSJ93075.1"/>
    <property type="molecule type" value="Genomic_DNA"/>
</dbReference>
<name>A0A556RW09_9GAMM</name>
<evidence type="ECO:0000313" key="1">
    <source>
        <dbReference type="EMBL" id="TSJ93075.1"/>
    </source>
</evidence>
<organism evidence="1 2">
    <name type="scientific">Gilliamella apicola</name>
    <dbReference type="NCBI Taxonomy" id="1196095"/>
    <lineage>
        <taxon>Bacteria</taxon>
        <taxon>Pseudomonadati</taxon>
        <taxon>Pseudomonadota</taxon>
        <taxon>Gammaproteobacteria</taxon>
        <taxon>Orbales</taxon>
        <taxon>Orbaceae</taxon>
        <taxon>Gilliamella</taxon>
    </lineage>
</organism>
<dbReference type="SUPFAM" id="SSF55486">
    <property type="entry name" value="Metalloproteases ('zincins'), catalytic domain"/>
    <property type="match status" value="1"/>
</dbReference>
<accession>A0A556RW09</accession>
<evidence type="ECO:0000313" key="2">
    <source>
        <dbReference type="Proteomes" id="UP000319483"/>
    </source>
</evidence>
<sequence>MPVFNPPRASSLIGQASTSCMRKFTIHFRRPKNLKQKKDAPPYKGEYGFDWLRDEYIYPMEWVFYDEVHDIDNPLPINKYKELSLNPENLKTEYLKDIIDPIKPHGQDYYPAWLSIFACDVEGNNTDAGSDMHKDGVYLDLQLDEIDTIIDDETEIFFEPSDPCLKITPEKISISEFLNTLKKDRKLNEDLGGPVIDYYLLENAVRIMCQGDTLKKPGKINVIAKLGQCKSEVGQLMVYENDKIGKANIVVVNVITKDTNNQKVIPQTHPSLNDLYNNQSFNQAMIKVNIKVTENFDLVALYNKTKDKDIIDFLNDILDTNYITSQKPDPNNPLETIYASDDIKRRLIDLYQKYGKNTPKDNKKIHDEGHYNTYMLFIDVKPTFNGESTFGSADLRKDNTKYEWGNIFVIYQEGLKDDYTIVHEAAHTFTLPHTFENTDYEVNPTLNNKHIFYYGYTENYMDYKDHLISDSPFQTDQNKYDRNMYSFFKWQWDLMRKDEKSIKLPKKQEE</sequence>
<dbReference type="Proteomes" id="UP000319483">
    <property type="component" value="Unassembled WGS sequence"/>
</dbReference>
<comment type="caution">
    <text evidence="1">The sequence shown here is derived from an EMBL/GenBank/DDBJ whole genome shotgun (WGS) entry which is preliminary data.</text>
</comment>
<protein>
    <submittedName>
        <fullName evidence="1">Uncharacterized protein</fullName>
    </submittedName>
</protein>
<gene>
    <name evidence="1" type="ORF">FPQ15_12540</name>
</gene>
<reference evidence="1 2" key="1">
    <citation type="submission" date="2019-07" db="EMBL/GenBank/DDBJ databases">
        <title>Gilliamella genomes.</title>
        <authorList>
            <person name="Zheng H."/>
        </authorList>
    </citation>
    <scope>NUCLEOTIDE SEQUENCE [LARGE SCALE GENOMIC DNA]</scope>
    <source>
        <strain evidence="1 2">W8127</strain>
    </source>
</reference>
<proteinExistence type="predicted"/>
<dbReference type="RefSeq" id="WP_144093114.1">
    <property type="nucleotide sequence ID" value="NZ_VMHM01000018.1"/>
</dbReference>